<keyword evidence="2" id="KW-1185">Reference proteome</keyword>
<protein>
    <submittedName>
        <fullName evidence="1">Dihydroorotase</fullName>
    </submittedName>
</protein>
<dbReference type="EMBL" id="JAAXKX010000011">
    <property type="protein sequence ID" value="NKN33403.1"/>
    <property type="molecule type" value="Genomic_DNA"/>
</dbReference>
<name>A0ABX1I767_9GAMM</name>
<sequence length="125" mass="13702">MCNETSSRGERLQPRQPISGRCNGLTALSLHDENVRFAATPGVSEHNRSANFVPGYLNSHSGEWVLSRFRDGTPAPVHVLDGLPPTWVARRDAAGNVVQTRPGIISGFIRNGLFYTREEAMLALC</sequence>
<accession>A0ABX1I767</accession>
<dbReference type="Proteomes" id="UP000740754">
    <property type="component" value="Unassembled WGS sequence"/>
</dbReference>
<evidence type="ECO:0000313" key="2">
    <source>
        <dbReference type="Proteomes" id="UP000740754"/>
    </source>
</evidence>
<dbReference type="RefSeq" id="WP_168668921.1">
    <property type="nucleotide sequence ID" value="NZ_JAAXKX010000011.1"/>
</dbReference>
<evidence type="ECO:0000313" key="1">
    <source>
        <dbReference type="EMBL" id="NKN33403.1"/>
    </source>
</evidence>
<proteinExistence type="predicted"/>
<gene>
    <name evidence="1" type="ORF">HF203_09225</name>
</gene>
<reference evidence="1 2" key="1">
    <citation type="submission" date="2020-04" db="EMBL/GenBank/DDBJ databases">
        <title>Draft Whole-Genome sequence of Marichromatium bheemlicum DSM 18632, type strain.</title>
        <authorList>
            <person name="Kyndt J.A."/>
            <person name="Meyer T.E."/>
        </authorList>
    </citation>
    <scope>NUCLEOTIDE SEQUENCE [LARGE SCALE GENOMIC DNA]</scope>
    <source>
        <strain evidence="1 2">DSM 18632</strain>
    </source>
</reference>
<organism evidence="1 2">
    <name type="scientific">Marichromatium bheemlicum</name>
    <dbReference type="NCBI Taxonomy" id="365339"/>
    <lineage>
        <taxon>Bacteria</taxon>
        <taxon>Pseudomonadati</taxon>
        <taxon>Pseudomonadota</taxon>
        <taxon>Gammaproteobacteria</taxon>
        <taxon>Chromatiales</taxon>
        <taxon>Chromatiaceae</taxon>
        <taxon>Marichromatium</taxon>
    </lineage>
</organism>
<comment type="caution">
    <text evidence="1">The sequence shown here is derived from an EMBL/GenBank/DDBJ whole genome shotgun (WGS) entry which is preliminary data.</text>
</comment>